<feature type="region of interest" description="Disordered" evidence="1">
    <location>
        <begin position="1"/>
        <end position="58"/>
    </location>
</feature>
<feature type="compositionally biased region" description="Basic residues" evidence="1">
    <location>
        <begin position="25"/>
        <end position="37"/>
    </location>
</feature>
<dbReference type="Proteomes" id="UP001178461">
    <property type="component" value="Chromosome 18"/>
</dbReference>
<dbReference type="AlphaFoldDB" id="A0AA35PRK5"/>
<evidence type="ECO:0000313" key="2">
    <source>
        <dbReference type="EMBL" id="CAI5798776.1"/>
    </source>
</evidence>
<feature type="compositionally biased region" description="Basic and acidic residues" evidence="1">
    <location>
        <begin position="1"/>
        <end position="19"/>
    </location>
</feature>
<name>A0AA35PRK5_9SAUR</name>
<keyword evidence="3" id="KW-1185">Reference proteome</keyword>
<protein>
    <submittedName>
        <fullName evidence="2">Uncharacterized protein</fullName>
    </submittedName>
</protein>
<accession>A0AA35PRK5</accession>
<proteinExistence type="predicted"/>
<dbReference type="EMBL" id="OX395144">
    <property type="protein sequence ID" value="CAI5798776.1"/>
    <property type="molecule type" value="Genomic_DNA"/>
</dbReference>
<evidence type="ECO:0000256" key="1">
    <source>
        <dbReference type="SAM" id="MobiDB-lite"/>
    </source>
</evidence>
<organism evidence="2 3">
    <name type="scientific">Podarcis lilfordi</name>
    <name type="common">Lilford's wall lizard</name>
    <dbReference type="NCBI Taxonomy" id="74358"/>
    <lineage>
        <taxon>Eukaryota</taxon>
        <taxon>Metazoa</taxon>
        <taxon>Chordata</taxon>
        <taxon>Craniata</taxon>
        <taxon>Vertebrata</taxon>
        <taxon>Euteleostomi</taxon>
        <taxon>Lepidosauria</taxon>
        <taxon>Squamata</taxon>
        <taxon>Bifurcata</taxon>
        <taxon>Unidentata</taxon>
        <taxon>Episquamata</taxon>
        <taxon>Laterata</taxon>
        <taxon>Lacertibaenia</taxon>
        <taxon>Lacertidae</taxon>
        <taxon>Podarcis</taxon>
    </lineage>
</organism>
<reference evidence="2" key="1">
    <citation type="submission" date="2022-12" db="EMBL/GenBank/DDBJ databases">
        <authorList>
            <person name="Alioto T."/>
            <person name="Alioto T."/>
            <person name="Gomez Garrido J."/>
        </authorList>
    </citation>
    <scope>NUCLEOTIDE SEQUENCE</scope>
</reference>
<gene>
    <name evidence="2" type="ORF">PODLI_1B014826</name>
</gene>
<evidence type="ECO:0000313" key="3">
    <source>
        <dbReference type="Proteomes" id="UP001178461"/>
    </source>
</evidence>
<sequence length="58" mass="6541">MDRAKPGLASLRREEDERGGGGGGGRRRRRRRRRRPSGGKAEVSCSRDLPPQNNLRKD</sequence>